<feature type="transmembrane region" description="Helical" evidence="6">
    <location>
        <begin position="326"/>
        <end position="349"/>
    </location>
</feature>
<dbReference type="Pfam" id="PF01943">
    <property type="entry name" value="Polysacc_synt"/>
    <property type="match status" value="1"/>
</dbReference>
<evidence type="ECO:0000313" key="7">
    <source>
        <dbReference type="EMBL" id="BBF82482.1"/>
    </source>
</evidence>
<reference evidence="8" key="1">
    <citation type="journal article" date="2017" name="Biotechnol. Biofuels">
        <title>Evaluation of environmental bacterial communities as a factor affecting the growth of duckweed Lemna minor.</title>
        <authorList>
            <person name="Ishizawa H."/>
            <person name="Kuroda M."/>
            <person name="Morikawa M."/>
            <person name="Ike M."/>
        </authorList>
    </citation>
    <scope>NUCLEOTIDE SEQUENCE [LARGE SCALE GENOMIC DNA]</scope>
    <source>
        <strain evidence="8">M6</strain>
    </source>
</reference>
<keyword evidence="2" id="KW-1003">Cell membrane</keyword>
<dbReference type="OrthoDB" id="5906224at2"/>
<dbReference type="Proteomes" id="UP000278756">
    <property type="component" value="Chromosome 2"/>
</dbReference>
<sequence length="487" mass="51499">MFWKGLWGYLPANLLQGLIGFATLITFTRLLSPDDYGRYALAFGVSSLAQTLCFTWIEAAMARFYPSESRENPEAPALYGTLYRLFSGVTVVFAVVCAAGLWLWPAPEAHTQALKLAIGCGLGVVVFRSLIKMVQEQRRSEGRVGTASTLDMIQTAGGFALGALLAWAGLGGGAPLLAAGIVAAACLPFVAREDWGRARKGAFDAARARQYAHYGLPVSASLILTLALYTVDRFLIAGFLSEAEAGAYHAGYSLASRILDVLFLWFGAAGGPALVHALESGGPEALKAHARDQFRVMALVLFPAVGGLIAVEAPLAQLLIGEGLRAQALSVTALISVGALLSGFNTYYFLQAFTLSKKTKLLTVAMAIPAIANVGLNLWLIPLYGLWGAGLATALSFAIGLIGSWALGRRAIALPVPWRDLMLTAAATLVMVLCVRLIPAFGGIVELVLKGVTGVVVYAVLALALNLNDVRAHSQRFLKRFGLGSAA</sequence>
<dbReference type="EMBL" id="AP018828">
    <property type="protein sequence ID" value="BBF82482.1"/>
    <property type="molecule type" value="Genomic_DNA"/>
</dbReference>
<evidence type="ECO:0000256" key="3">
    <source>
        <dbReference type="ARBA" id="ARBA00022692"/>
    </source>
</evidence>
<evidence type="ECO:0000256" key="1">
    <source>
        <dbReference type="ARBA" id="ARBA00004651"/>
    </source>
</evidence>
<evidence type="ECO:0000256" key="5">
    <source>
        <dbReference type="ARBA" id="ARBA00023136"/>
    </source>
</evidence>
<protein>
    <submittedName>
        <fullName evidence="7">Polysaccharide biosynthesis protein</fullName>
    </submittedName>
</protein>
<evidence type="ECO:0000256" key="2">
    <source>
        <dbReference type="ARBA" id="ARBA00022475"/>
    </source>
</evidence>
<dbReference type="InterPro" id="IPR050833">
    <property type="entry name" value="Poly_Biosynth_Transport"/>
</dbReference>
<feature type="transmembrane region" description="Helical" evidence="6">
    <location>
        <begin position="361"/>
        <end position="381"/>
    </location>
</feature>
<feature type="transmembrane region" description="Helical" evidence="6">
    <location>
        <begin position="447"/>
        <end position="467"/>
    </location>
</feature>
<evidence type="ECO:0000256" key="6">
    <source>
        <dbReference type="SAM" id="Phobius"/>
    </source>
</evidence>
<feature type="transmembrane region" description="Helical" evidence="6">
    <location>
        <begin position="387"/>
        <end position="408"/>
    </location>
</feature>
<accession>A0A3G9G551</accession>
<dbReference type="PANTHER" id="PTHR30250:SF11">
    <property type="entry name" value="O-ANTIGEN TRANSPORTER-RELATED"/>
    <property type="match status" value="1"/>
</dbReference>
<dbReference type="RefSeq" id="WP_126424064.1">
    <property type="nucleotide sequence ID" value="NZ_AP018828.1"/>
</dbReference>
<feature type="transmembrane region" description="Helical" evidence="6">
    <location>
        <begin position="296"/>
        <end position="320"/>
    </location>
</feature>
<feature type="transmembrane region" description="Helical" evidence="6">
    <location>
        <begin position="420"/>
        <end position="441"/>
    </location>
</feature>
<organism evidence="7 8">
    <name type="scientific">Asticcacaulis excentricus</name>
    <dbReference type="NCBI Taxonomy" id="78587"/>
    <lineage>
        <taxon>Bacteria</taxon>
        <taxon>Pseudomonadati</taxon>
        <taxon>Pseudomonadota</taxon>
        <taxon>Alphaproteobacteria</taxon>
        <taxon>Caulobacterales</taxon>
        <taxon>Caulobacteraceae</taxon>
        <taxon>Asticcacaulis</taxon>
    </lineage>
</organism>
<dbReference type="PANTHER" id="PTHR30250">
    <property type="entry name" value="PST FAMILY PREDICTED COLANIC ACID TRANSPORTER"/>
    <property type="match status" value="1"/>
</dbReference>
<dbReference type="GO" id="GO:0005886">
    <property type="term" value="C:plasma membrane"/>
    <property type="evidence" value="ECO:0007669"/>
    <property type="project" value="UniProtKB-SubCell"/>
</dbReference>
<feature type="transmembrane region" description="Helical" evidence="6">
    <location>
        <begin position="82"/>
        <end position="104"/>
    </location>
</feature>
<reference evidence="8" key="2">
    <citation type="journal article" date="2017" name="Plant Physiol. Biochem.">
        <title>Differential oxidative and antioxidative response of duckweed Lemna minor toward plant growth promoting/inhibiting bacteria.</title>
        <authorList>
            <person name="Ishizawa H."/>
            <person name="Kuroda M."/>
            <person name="Morikawa M."/>
            <person name="Ike M."/>
        </authorList>
    </citation>
    <scope>NUCLEOTIDE SEQUENCE [LARGE SCALE GENOMIC DNA]</scope>
    <source>
        <strain evidence="8">M6</strain>
    </source>
</reference>
<dbReference type="AlphaFoldDB" id="A0A3G9G551"/>
<feature type="transmembrane region" description="Helical" evidence="6">
    <location>
        <begin position="211"/>
        <end position="231"/>
    </location>
</feature>
<name>A0A3G9G551_9CAUL</name>
<feature type="transmembrane region" description="Helical" evidence="6">
    <location>
        <begin position="7"/>
        <end position="27"/>
    </location>
</feature>
<feature type="transmembrane region" description="Helical" evidence="6">
    <location>
        <begin position="39"/>
        <end position="61"/>
    </location>
</feature>
<keyword evidence="3 6" id="KW-0812">Transmembrane</keyword>
<comment type="subcellular location">
    <subcellularLocation>
        <location evidence="1">Cell membrane</location>
        <topology evidence="1">Multi-pass membrane protein</topology>
    </subcellularLocation>
</comment>
<dbReference type="InterPro" id="IPR002797">
    <property type="entry name" value="Polysacc_synth"/>
</dbReference>
<feature type="transmembrane region" description="Helical" evidence="6">
    <location>
        <begin position="174"/>
        <end position="191"/>
    </location>
</feature>
<feature type="transmembrane region" description="Helical" evidence="6">
    <location>
        <begin position="110"/>
        <end position="131"/>
    </location>
</feature>
<gene>
    <name evidence="7" type="ORF">EM6_3123</name>
</gene>
<evidence type="ECO:0000313" key="8">
    <source>
        <dbReference type="Proteomes" id="UP000278756"/>
    </source>
</evidence>
<keyword evidence="4 6" id="KW-1133">Transmembrane helix</keyword>
<feature type="transmembrane region" description="Helical" evidence="6">
    <location>
        <begin position="251"/>
        <end position="275"/>
    </location>
</feature>
<keyword evidence="5 6" id="KW-0472">Membrane</keyword>
<feature type="transmembrane region" description="Helical" evidence="6">
    <location>
        <begin position="152"/>
        <end position="168"/>
    </location>
</feature>
<proteinExistence type="predicted"/>
<evidence type="ECO:0000256" key="4">
    <source>
        <dbReference type="ARBA" id="ARBA00022989"/>
    </source>
</evidence>